<proteinExistence type="predicted"/>
<evidence type="ECO:0000313" key="3">
    <source>
        <dbReference type="Proteomes" id="UP001183410"/>
    </source>
</evidence>
<dbReference type="EMBL" id="JAVREO010000009">
    <property type="protein sequence ID" value="MDT0268042.1"/>
    <property type="molecule type" value="Genomic_DNA"/>
</dbReference>
<dbReference type="Proteomes" id="UP001183410">
    <property type="component" value="Unassembled WGS sequence"/>
</dbReference>
<evidence type="ECO:0000313" key="2">
    <source>
        <dbReference type="EMBL" id="MDT0268042.1"/>
    </source>
</evidence>
<dbReference type="InterPro" id="IPR027417">
    <property type="entry name" value="P-loop_NTPase"/>
</dbReference>
<keyword evidence="3" id="KW-1185">Reference proteome</keyword>
<feature type="region of interest" description="Disordered" evidence="1">
    <location>
        <begin position="576"/>
        <end position="601"/>
    </location>
</feature>
<dbReference type="SUPFAM" id="SSF52540">
    <property type="entry name" value="P-loop containing nucleoside triphosphate hydrolases"/>
    <property type="match status" value="1"/>
</dbReference>
<evidence type="ECO:0000256" key="1">
    <source>
        <dbReference type="SAM" id="MobiDB-lite"/>
    </source>
</evidence>
<sequence length="664" mass="71773">MVATRQPVFERETAIRGVHALMRPGKGALARGRRPVVFFEGGPGSGKSLLLRTLDDWVNQHVPYARVDFAASGYDEIPRTLVLLAERLARYRPRYRRLRFPRLLIALLVIEQDLDGLDFERAREALRTHLKQRRGARWPERFLRELLGEPPEASTTVGGLTLAFRLPLQGIAVALAAVFPTFPRRSQHWFGHRDLGRTDHELDTLVELNRWAEELRAAGRDGPATAARDSLDALLTEAFLADLRDVPRRVRALPTPLLLLDNVDTPAGRAFLGRLLDARPPLEPGARAEPLTVVATGRLAPPELSDTPHAPLRWALAAPAAGEPPPAWLRYRIPDLARADIQRLLGDATPRGAADRRLVRLVHEFTAGHPEAVGALAAGLAARAARRVATDSVAELLAEPAPAPDRPGSRAAGPTVEEWLVGRLLPDADGRLPAIARCAAGRTPAESLWLSQRVGLAGVAWPGGVEPWDPSAGAGSAVLGRLLRRRLAAAPADWRAAHAELRAHCEERADLPGQLYHRLALGESRAVALELVALLPRLPGEEWLALVREVAAAPPGPAAARPRPAPALFHVLLRESADGPAGPDRPDGPGGPDDPGALDESGTRVTHLLAALRVVGDPLSGSARELLHTQIAQALAGLASHSPDGLVVFDQSVRDYRAQAQWWS</sequence>
<organism evidence="2 3">
    <name type="scientific">Streptomyces chisholmiae</name>
    <dbReference type="NCBI Taxonomy" id="3075540"/>
    <lineage>
        <taxon>Bacteria</taxon>
        <taxon>Bacillati</taxon>
        <taxon>Actinomycetota</taxon>
        <taxon>Actinomycetes</taxon>
        <taxon>Kitasatosporales</taxon>
        <taxon>Streptomycetaceae</taxon>
        <taxon>Streptomyces</taxon>
    </lineage>
</organism>
<reference evidence="3" key="1">
    <citation type="submission" date="2023-07" db="EMBL/GenBank/DDBJ databases">
        <title>30 novel species of actinomycetes from the DSMZ collection.</title>
        <authorList>
            <person name="Nouioui I."/>
        </authorList>
    </citation>
    <scope>NUCLEOTIDE SEQUENCE [LARGE SCALE GENOMIC DNA]</scope>
    <source>
        <strain evidence="3">DSM 44915</strain>
    </source>
</reference>
<comment type="caution">
    <text evidence="2">The sequence shown here is derived from an EMBL/GenBank/DDBJ whole genome shotgun (WGS) entry which is preliminary data.</text>
</comment>
<dbReference type="RefSeq" id="WP_311668127.1">
    <property type="nucleotide sequence ID" value="NZ_JAVREO010000009.1"/>
</dbReference>
<gene>
    <name evidence="2" type="ORF">RM844_17310</name>
</gene>
<name>A0ABU2JSZ1_9ACTN</name>
<accession>A0ABU2JSZ1</accession>
<protein>
    <recommendedName>
        <fullName evidence="4">ATP-binding protein</fullName>
    </recommendedName>
</protein>
<evidence type="ECO:0008006" key="4">
    <source>
        <dbReference type="Google" id="ProtNLM"/>
    </source>
</evidence>